<dbReference type="InterPro" id="IPR038765">
    <property type="entry name" value="Papain-like_cys_pep_sf"/>
</dbReference>
<dbReference type="CDD" id="cd00044">
    <property type="entry name" value="CysPc"/>
    <property type="match status" value="1"/>
</dbReference>
<dbReference type="Gene3D" id="2.60.40.150">
    <property type="entry name" value="C2 domain"/>
    <property type="match status" value="1"/>
</dbReference>
<dbReference type="Proteomes" id="UP000515158">
    <property type="component" value="Unplaced"/>
</dbReference>
<dbReference type="Pfam" id="PF00648">
    <property type="entry name" value="Peptidase_C2"/>
    <property type="match status" value="1"/>
</dbReference>
<sequence>MPWCNMNVGLRDVHFKNQDIPQLRSELLLSGELFEDPCFPADQLSLGDVVVENVVWKRPKDLCPNPQLFSSAPTQSEVKPGKMSSPWVVSAISVLGGMRELFYMVMPDSHMQEWRDDPSYEYIGLFYFCFWHYGTWTFVTIDDRLPTVEGELLFTQSTDNGEFWIPLLEKAYAKLHGSYQNLDYGHVTNALVDFTGGVAETYDLNIDENDSNGQLNHLMESINHELSNHSIVCLKINHPHVEEESDRNDLGLTRGAVYQINGAKYVSLGESRLQSIFSNRNRIGMVRLRGTPPEQQMGSPVSQKSSGSLAYSATMLSRLLSRNPKWTQVKETEQQRMGLGLDHVGEFWMPLDDLIVFNEVIIVHFYTKNVYALRLRWKEASILGHWSEGVKGTSSDRCGGCLEFHETYLRNPQYIFDVSKQEENLVVQLLQWQGKDNEKLITHERLPFLIGFFIIKVEENRSYRLSKQWDFNPTVVTVHPLRKRQLYYCGTLGRGRYIIVPHTYKPGELAGFMLRTFAKANINLRELKKNGPTQHWPKFLFRYPSLTTVIVIESLNNVSSMKGTNMWIKLKCEGKKAKTLKSQDSNQPSWNTAFVFYRAHPDKPISVQLFSQKWQCFHTLLGQAELPAVTNRSLCPLEVALRDKGGEPTATVLSLKILTIDSILQC</sequence>
<dbReference type="InterPro" id="IPR022683">
    <property type="entry name" value="Calpain_III"/>
</dbReference>
<evidence type="ECO:0000256" key="4">
    <source>
        <dbReference type="ARBA" id="ARBA00022807"/>
    </source>
</evidence>
<dbReference type="InterPro" id="IPR022684">
    <property type="entry name" value="Calpain_cysteine_protease"/>
</dbReference>
<dbReference type="InterPro" id="IPR022682">
    <property type="entry name" value="Calpain_domain_III"/>
</dbReference>
<dbReference type="Gene3D" id="3.90.70.10">
    <property type="entry name" value="Cysteine proteinases"/>
    <property type="match status" value="1"/>
</dbReference>
<feature type="active site" evidence="5">
    <location>
        <position position="281"/>
    </location>
</feature>
<protein>
    <submittedName>
        <fullName evidence="10">Calpain-5-like</fullName>
    </submittedName>
</protein>
<dbReference type="PROSITE" id="PS50203">
    <property type="entry name" value="CALPAIN_CAT"/>
    <property type="match status" value="1"/>
</dbReference>
<feature type="domain" description="Calpain catalytic" evidence="8">
    <location>
        <begin position="33"/>
        <end position="367"/>
    </location>
</feature>
<keyword evidence="4" id="KW-0788">Thiol protease</keyword>
<dbReference type="RefSeq" id="XP_034237296.1">
    <property type="nucleotide sequence ID" value="XM_034381405.1"/>
</dbReference>
<gene>
    <name evidence="10" type="primary">LOC117642830</name>
</gene>
<evidence type="ECO:0000313" key="10">
    <source>
        <dbReference type="RefSeq" id="XP_034237296.1"/>
    </source>
</evidence>
<evidence type="ECO:0000313" key="9">
    <source>
        <dbReference type="Proteomes" id="UP000515158"/>
    </source>
</evidence>
<evidence type="ECO:0000256" key="1">
    <source>
        <dbReference type="ARBA" id="ARBA00007623"/>
    </source>
</evidence>
<dbReference type="InterPro" id="IPR035892">
    <property type="entry name" value="C2_domain_sf"/>
</dbReference>
<evidence type="ECO:0000259" key="8">
    <source>
        <dbReference type="PROSITE" id="PS50203"/>
    </source>
</evidence>
<dbReference type="SUPFAM" id="SSF49562">
    <property type="entry name" value="C2 domain (Calcium/lipid-binding domain, CaLB)"/>
    <property type="match status" value="1"/>
</dbReference>
<proteinExistence type="inferred from homology"/>
<keyword evidence="3" id="KW-0378">Hydrolase</keyword>
<evidence type="ECO:0000256" key="5">
    <source>
        <dbReference type="PIRSR" id="PIRSR622684-1"/>
    </source>
</evidence>
<dbReference type="GO" id="GO:0004198">
    <property type="term" value="F:calcium-dependent cysteine-type endopeptidase activity"/>
    <property type="evidence" value="ECO:0007669"/>
    <property type="project" value="InterPro"/>
</dbReference>
<dbReference type="SMART" id="SM00230">
    <property type="entry name" value="CysPc"/>
    <property type="match status" value="1"/>
</dbReference>
<dbReference type="PROSITE" id="PS50004">
    <property type="entry name" value="C2"/>
    <property type="match status" value="1"/>
</dbReference>
<dbReference type="InterPro" id="IPR000008">
    <property type="entry name" value="C2_dom"/>
</dbReference>
<dbReference type="GO" id="GO:0005737">
    <property type="term" value="C:cytoplasm"/>
    <property type="evidence" value="ECO:0007669"/>
    <property type="project" value="TreeGrafter"/>
</dbReference>
<dbReference type="OrthoDB" id="424753at2759"/>
<dbReference type="PANTHER" id="PTHR10183">
    <property type="entry name" value="CALPAIN"/>
    <property type="match status" value="1"/>
</dbReference>
<dbReference type="AlphaFoldDB" id="A0A6P8YKM8"/>
<dbReference type="KEGG" id="tpal:117642830"/>
<dbReference type="GO" id="GO:0006508">
    <property type="term" value="P:proteolysis"/>
    <property type="evidence" value="ECO:0007669"/>
    <property type="project" value="UniProtKB-KW"/>
</dbReference>
<evidence type="ECO:0000256" key="2">
    <source>
        <dbReference type="ARBA" id="ARBA00022670"/>
    </source>
</evidence>
<reference evidence="10" key="1">
    <citation type="submission" date="2025-08" db="UniProtKB">
        <authorList>
            <consortium name="RefSeq"/>
        </authorList>
    </citation>
    <scope>IDENTIFICATION</scope>
    <source>
        <tissue evidence="10">Total insect</tissue>
    </source>
</reference>
<dbReference type="GeneID" id="117642830"/>
<evidence type="ECO:0000256" key="3">
    <source>
        <dbReference type="ARBA" id="ARBA00022801"/>
    </source>
</evidence>
<dbReference type="SUPFAM" id="SSF49758">
    <property type="entry name" value="Calpain large subunit, middle domain (domain III)"/>
    <property type="match status" value="1"/>
</dbReference>
<dbReference type="Pfam" id="PF00168">
    <property type="entry name" value="C2"/>
    <property type="match status" value="1"/>
</dbReference>
<organism evidence="10">
    <name type="scientific">Thrips palmi</name>
    <name type="common">Melon thrips</name>
    <dbReference type="NCBI Taxonomy" id="161013"/>
    <lineage>
        <taxon>Eukaryota</taxon>
        <taxon>Metazoa</taxon>
        <taxon>Ecdysozoa</taxon>
        <taxon>Arthropoda</taxon>
        <taxon>Hexapoda</taxon>
        <taxon>Insecta</taxon>
        <taxon>Pterygota</taxon>
        <taxon>Neoptera</taxon>
        <taxon>Paraneoptera</taxon>
        <taxon>Thysanoptera</taxon>
        <taxon>Terebrantia</taxon>
        <taxon>Thripoidea</taxon>
        <taxon>Thripidae</taxon>
        <taxon>Thrips</taxon>
    </lineage>
</organism>
<dbReference type="InParanoid" id="A0A6P8YKM8"/>
<evidence type="ECO:0000259" key="7">
    <source>
        <dbReference type="PROSITE" id="PS50004"/>
    </source>
</evidence>
<accession>A0A6P8YKM8</accession>
<dbReference type="Pfam" id="PF01067">
    <property type="entry name" value="Calpain_III"/>
    <property type="match status" value="1"/>
</dbReference>
<dbReference type="PRINTS" id="PR00704">
    <property type="entry name" value="CALPAIN"/>
</dbReference>
<dbReference type="SUPFAM" id="SSF54001">
    <property type="entry name" value="Cysteine proteinases"/>
    <property type="match status" value="1"/>
</dbReference>
<feature type="domain" description="C2" evidence="7">
    <location>
        <begin position="529"/>
        <end position="641"/>
    </location>
</feature>
<dbReference type="InterPro" id="IPR036213">
    <property type="entry name" value="Calpain_III_sf"/>
</dbReference>
<dbReference type="Gene3D" id="2.60.120.380">
    <property type="match status" value="1"/>
</dbReference>
<comment type="similarity">
    <text evidence="1">Belongs to the peptidase C2 family.</text>
</comment>
<evidence type="ECO:0000256" key="6">
    <source>
        <dbReference type="PROSITE-ProRule" id="PRU00239"/>
    </source>
</evidence>
<keyword evidence="2" id="KW-0645">Protease</keyword>
<name>A0A6P8YKM8_THRPL</name>
<dbReference type="InterPro" id="IPR001300">
    <property type="entry name" value="Peptidase_C2_calpain_cat"/>
</dbReference>
<dbReference type="PANTHER" id="PTHR10183:SF379">
    <property type="entry name" value="CALPAIN-5"/>
    <property type="match status" value="1"/>
</dbReference>
<dbReference type="SMART" id="SM00720">
    <property type="entry name" value="calpain_III"/>
    <property type="match status" value="1"/>
</dbReference>
<keyword evidence="9" id="KW-1185">Reference proteome</keyword>
<comment type="caution">
    <text evidence="6">Lacks conserved residue(s) required for the propagation of feature annotation.</text>
</comment>